<dbReference type="PANTHER" id="PTHR33418">
    <property type="entry name" value="HELICASE-ASSOCIATED"/>
    <property type="match status" value="1"/>
</dbReference>
<feature type="domain" description="Helicase-associated" evidence="2">
    <location>
        <begin position="615"/>
        <end position="676"/>
    </location>
</feature>
<feature type="domain" description="Helicase-associated" evidence="2">
    <location>
        <begin position="177"/>
        <end position="237"/>
    </location>
</feature>
<evidence type="ECO:0000313" key="4">
    <source>
        <dbReference type="Proteomes" id="UP001489004"/>
    </source>
</evidence>
<organism evidence="3 4">
    <name type="scientific">[Myrmecia] bisecta</name>
    <dbReference type="NCBI Taxonomy" id="41462"/>
    <lineage>
        <taxon>Eukaryota</taxon>
        <taxon>Viridiplantae</taxon>
        <taxon>Chlorophyta</taxon>
        <taxon>core chlorophytes</taxon>
        <taxon>Trebouxiophyceae</taxon>
        <taxon>Trebouxiales</taxon>
        <taxon>Trebouxiaceae</taxon>
        <taxon>Myrmecia</taxon>
    </lineage>
</organism>
<dbReference type="PANTHER" id="PTHR33418:SF1">
    <property type="entry name" value="HELICASE-ASSOCIATED DOMAIN-CONTAINING PROTEIN"/>
    <property type="match status" value="1"/>
</dbReference>
<keyword evidence="4" id="KW-1185">Reference proteome</keyword>
<evidence type="ECO:0000256" key="1">
    <source>
        <dbReference type="SAM" id="MobiDB-lite"/>
    </source>
</evidence>
<feature type="compositionally biased region" description="Basic and acidic residues" evidence="1">
    <location>
        <begin position="387"/>
        <end position="399"/>
    </location>
</feature>
<proteinExistence type="predicted"/>
<feature type="compositionally biased region" description="Low complexity" evidence="1">
    <location>
        <begin position="31"/>
        <end position="41"/>
    </location>
</feature>
<dbReference type="Gene3D" id="6.10.140.530">
    <property type="match status" value="2"/>
</dbReference>
<name>A0AAW1P384_9CHLO</name>
<comment type="caution">
    <text evidence="3">The sequence shown here is derived from an EMBL/GenBank/DDBJ whole genome shotgun (WGS) entry which is preliminary data.</text>
</comment>
<evidence type="ECO:0000259" key="2">
    <source>
        <dbReference type="Pfam" id="PF03457"/>
    </source>
</evidence>
<feature type="region of interest" description="Disordered" evidence="1">
    <location>
        <begin position="364"/>
        <end position="399"/>
    </location>
</feature>
<dbReference type="InterPro" id="IPR005114">
    <property type="entry name" value="Helicase_assoc"/>
</dbReference>
<dbReference type="Pfam" id="PF03457">
    <property type="entry name" value="HA"/>
    <property type="match status" value="2"/>
</dbReference>
<dbReference type="AlphaFoldDB" id="A0AAW1P384"/>
<dbReference type="EMBL" id="JALJOR010000018">
    <property type="protein sequence ID" value="KAK9804210.1"/>
    <property type="molecule type" value="Genomic_DNA"/>
</dbReference>
<reference evidence="3 4" key="1">
    <citation type="journal article" date="2024" name="Nat. Commun.">
        <title>Phylogenomics reveals the evolutionary origins of lichenization in chlorophyte algae.</title>
        <authorList>
            <person name="Puginier C."/>
            <person name="Libourel C."/>
            <person name="Otte J."/>
            <person name="Skaloud P."/>
            <person name="Haon M."/>
            <person name="Grisel S."/>
            <person name="Petersen M."/>
            <person name="Berrin J.G."/>
            <person name="Delaux P.M."/>
            <person name="Dal Grande F."/>
            <person name="Keller J."/>
        </authorList>
    </citation>
    <scope>NUCLEOTIDE SEQUENCE [LARGE SCALE GENOMIC DNA]</scope>
    <source>
        <strain evidence="3 4">SAG 2043</strain>
    </source>
</reference>
<dbReference type="Proteomes" id="UP001489004">
    <property type="component" value="Unassembled WGS sequence"/>
</dbReference>
<sequence length="681" mass="78917">MSPRPLGEAPDEDEQPTQSSRRGRKPGKRLGGSSASTSAPATELIWMLERRGEGWGEEIIPHITLEQRPLEKKQRIRQRSSMPDPWTEGSAEFYLRDTCGIPEDKVNAVMNKAVAWRFTPGGRPLIDRRRRSRVERNMRVVAQHLIEDCGVAAGERGVGAIFQRIPQIMLCKPTLNDRWDRRVVELAAFLHEHGHCNVPEDWSTAPEMAAWVKRQRVARAQGALTEERLQILEAMGFEFGEVAQLTEEWEQRFDQLVDWFLWKESVSLSGHDFDWVGINWGLQGGPQAREVALWTQLQREFRRRNLLPTEAIRRLDAVGFRWEPEGGQDWERAWMWGFGRLLYVVERNKQQQLLYLQQQAAAAKRTEGPDSPEDALVPPPRQPRRGAAPERRQRLAGHSEEEIAARRAALVSAKLDPGLGFWLAKQRWQWRFGFLPQEQQTMLELAGVEMDIYAPAQWKAMAHEAAKYLNGCQIGQDLFEQESQAARGASNQLPPVGRPPSRRMAVVRWVLTQKALWEERRLSSVQVRYMTLLGLTWILSDEVLHMRESLWRNLATELEHYLRQSDGREVAVPERLFDWLAHQKGLYAMGFLSWERVARLSRLGISWAPQRTQQDRMWDRRLTELLSFRREKGHCQVPENWPRNQRLGRWLVEQKALWRAGALPVSRIAQLRSLGVEAYRQ</sequence>
<feature type="region of interest" description="Disordered" evidence="1">
    <location>
        <begin position="1"/>
        <end position="41"/>
    </location>
</feature>
<accession>A0AAW1P384</accession>
<evidence type="ECO:0000313" key="3">
    <source>
        <dbReference type="EMBL" id="KAK9804210.1"/>
    </source>
</evidence>
<protein>
    <recommendedName>
        <fullName evidence="2">Helicase-associated domain-containing protein</fullName>
    </recommendedName>
</protein>
<gene>
    <name evidence="3" type="ORF">WJX72_001285</name>
</gene>